<keyword evidence="2" id="KW-1185">Reference proteome</keyword>
<proteinExistence type="predicted"/>
<organism evidence="1 2">
    <name type="scientific">Streptomyces demainii</name>
    <dbReference type="NCBI Taxonomy" id="588122"/>
    <lineage>
        <taxon>Bacteria</taxon>
        <taxon>Bacillati</taxon>
        <taxon>Actinomycetota</taxon>
        <taxon>Actinomycetes</taxon>
        <taxon>Kitasatosporales</taxon>
        <taxon>Streptomycetaceae</taxon>
        <taxon>Streptomyces</taxon>
    </lineage>
</organism>
<dbReference type="EMBL" id="JAURUE010000001">
    <property type="protein sequence ID" value="MDP9612837.1"/>
    <property type="molecule type" value="Genomic_DNA"/>
</dbReference>
<gene>
    <name evidence="1" type="ORF">JOF35_005114</name>
</gene>
<sequence length="211" mass="23596">MVPRRELAAPIAALFGLTPPLDADEAWRAQLVTRFGTVWPFFKLFETVVDFGAAPEALPVLVALKTLPDLMRRKNVGPAETDTSLLTGSWQRLVLSAPHLEPGTVDWKAYAFCVLEQMHRMLCRLEVFAKNSSKWGTRWRNYRTGTRGSRPTPTRRDVGVALLLCLTPRTEAPPECPARGEPGIDGAVSTTCSLNKQRRTVRVNRERVTKD</sequence>
<dbReference type="Proteomes" id="UP001234880">
    <property type="component" value="Unassembled WGS sequence"/>
</dbReference>
<name>A0ABT9KWP6_9ACTN</name>
<evidence type="ECO:0000313" key="2">
    <source>
        <dbReference type="Proteomes" id="UP001234880"/>
    </source>
</evidence>
<evidence type="ECO:0000313" key="1">
    <source>
        <dbReference type="EMBL" id="MDP9612837.1"/>
    </source>
</evidence>
<reference evidence="1 2" key="1">
    <citation type="submission" date="2023-07" db="EMBL/GenBank/DDBJ databases">
        <title>Sequencing the genomes of 1000 actinobacteria strains.</title>
        <authorList>
            <person name="Klenk H.-P."/>
        </authorList>
    </citation>
    <scope>NUCLEOTIDE SEQUENCE [LARGE SCALE GENOMIC DNA]</scope>
    <source>
        <strain evidence="1 2">DSM 41600</strain>
    </source>
</reference>
<comment type="caution">
    <text evidence="1">The sequence shown here is derived from an EMBL/GenBank/DDBJ whole genome shotgun (WGS) entry which is preliminary data.</text>
</comment>
<accession>A0ABT9KWP6</accession>
<evidence type="ECO:0008006" key="3">
    <source>
        <dbReference type="Google" id="ProtNLM"/>
    </source>
</evidence>
<protein>
    <recommendedName>
        <fullName evidence="3">Transposase</fullName>
    </recommendedName>
</protein>